<feature type="binding site" evidence="9">
    <location>
        <position position="279"/>
    </location>
    <ligand>
        <name>[Ni-Fe-S] cluster</name>
        <dbReference type="ChEBI" id="CHEBI:60400"/>
    </ligand>
</feature>
<dbReference type="AlphaFoldDB" id="A0A7J9PR06"/>
<evidence type="ECO:0000256" key="2">
    <source>
        <dbReference type="ARBA" id="ARBA00022596"/>
    </source>
</evidence>
<sequence length="457" mass="51003">MFGDIPVEISPMYEGERIRAANMFVELAGPKSVGAELVLVSDNVEDGKVEIIGPELKDMEEGNKYPFGILMEVSGEKLEKDLEGVIERRIHEICNYVQGFMHLNQRDKIWCRIAKDSHAKGFELKHLGQALSTLFKDEFPIIEAISITIFTEEEKVKEFVEKAVLEYQARDSKARDLSEEDVDVFYGCIMCQSFAPTHVCIITPDRPALCGGINWFDCRAAAKIDPEGPIFEIPKGDLLDSATGEYTTLNATVADKSQGTFDRVYLHSIFGRPHTSCGCFEAVAFYIPEVDGIGIVHRDFKGDTPMGIPFSAMAGQCSGGKQVEGFAGLCIEYMRSPKFLQADGGYERIVWLPKGIKDRVIESIPEELRDKIATEEDVSSIHNLKKFLNEKDHPVLKRIAELETPAEEQMEEDEAEPAGELVQFAQIPEMAIPTSGGIKIILKNAKIYAEKIIIKKK</sequence>
<dbReference type="GO" id="GO:0051536">
    <property type="term" value="F:iron-sulfur cluster binding"/>
    <property type="evidence" value="ECO:0007669"/>
    <property type="project" value="UniProtKB-KW"/>
</dbReference>
<evidence type="ECO:0000256" key="6">
    <source>
        <dbReference type="ARBA" id="ARBA00023014"/>
    </source>
</evidence>
<evidence type="ECO:0000256" key="9">
    <source>
        <dbReference type="HAMAP-Rule" id="MF_01138"/>
    </source>
</evidence>
<dbReference type="Gene3D" id="3.40.1470.10">
    <property type="entry name" value="Bifunctional carbon monoxide dehydrogenase/acetyl-coa synthase(codh/acs), Chain M, domain 5"/>
    <property type="match status" value="1"/>
</dbReference>
<gene>
    <name evidence="9" type="primary">cdhC</name>
    <name evidence="11" type="ORF">HNP95_000752</name>
</gene>
<proteinExistence type="inferred from homology"/>
<accession>A0A7J9PR06</accession>
<dbReference type="PANTHER" id="PTHR42281">
    <property type="match status" value="1"/>
</dbReference>
<dbReference type="Pfam" id="PF19436">
    <property type="entry name" value="ACS_CODH_B_C"/>
    <property type="match status" value="1"/>
</dbReference>
<dbReference type="NCBIfam" id="TIGR00316">
    <property type="entry name" value="cdhC"/>
    <property type="match status" value="1"/>
</dbReference>
<comment type="function">
    <text evidence="9">Part of a complex that catalyzes the reversible cleavage of acetyl-CoA, allowing autotrophic growth from CO(2). The alpha-epsilon complex generates CO from CO(2), while the beta subunit (this protein) combines the CO with CoA and a methyl group to form acetyl-CoA. The methyl group, which is incorporated into acetyl-CoA, is transferred to the beta subunit by a corrinoid iron-sulfur protein (the gamma-delta complex).</text>
</comment>
<dbReference type="Gene3D" id="3.30.1650.10">
    <property type="entry name" value="Bifunctional carbon monoxide dehydrogenase/acetyl-coa synthase(codh/acs), Chain M, domain 3"/>
    <property type="match status" value="1"/>
</dbReference>
<evidence type="ECO:0000256" key="5">
    <source>
        <dbReference type="ARBA" id="ARBA00023004"/>
    </source>
</evidence>
<name>A0A7J9PR06_METMI</name>
<keyword evidence="6 9" id="KW-0411">Iron-sulfur</keyword>
<comment type="caution">
    <text evidence="11">The sequence shown here is derived from an EMBL/GenBank/DDBJ whole genome shotgun (WGS) entry which is preliminary data.</text>
</comment>
<evidence type="ECO:0000256" key="8">
    <source>
        <dbReference type="ARBA" id="ARBA00025865"/>
    </source>
</evidence>
<dbReference type="GO" id="GO:0043885">
    <property type="term" value="F:anaerobic carbon-monoxide dehydrogenase activity"/>
    <property type="evidence" value="ECO:0007669"/>
    <property type="project" value="InterPro"/>
</dbReference>
<comment type="catalytic activity">
    <reaction evidence="9">
        <text>Co(I)-[corrinoid Fe-S protein] + acetyl-CoA + H(+) = methyl-Co(III)-[corrinoid Fe-S protein] + CO + CoA</text>
        <dbReference type="Rhea" id="RHEA:45212"/>
        <dbReference type="Rhea" id="RHEA-COMP:11110"/>
        <dbReference type="Rhea" id="RHEA-COMP:11111"/>
        <dbReference type="ChEBI" id="CHEBI:15378"/>
        <dbReference type="ChEBI" id="CHEBI:17245"/>
        <dbReference type="ChEBI" id="CHEBI:57287"/>
        <dbReference type="ChEBI" id="CHEBI:57288"/>
        <dbReference type="ChEBI" id="CHEBI:85033"/>
        <dbReference type="ChEBI" id="CHEBI:85035"/>
        <dbReference type="EC" id="2.3.1.169"/>
    </reaction>
</comment>
<comment type="cofactor">
    <cofactor evidence="9">
        <name>[Ni-Fe-S] cluster</name>
        <dbReference type="ChEBI" id="CHEBI:60400"/>
    </cofactor>
    <text evidence="9">Binds 1 [Ni-Fe-S] cluster.</text>
</comment>
<dbReference type="GO" id="GO:0016151">
    <property type="term" value="F:nickel cation binding"/>
    <property type="evidence" value="ECO:0007669"/>
    <property type="project" value="UniProtKB-UniRule"/>
</dbReference>
<evidence type="ECO:0000259" key="10">
    <source>
        <dbReference type="Pfam" id="PF19436"/>
    </source>
</evidence>
<dbReference type="GO" id="GO:0006084">
    <property type="term" value="P:acetyl-CoA metabolic process"/>
    <property type="evidence" value="ECO:0007669"/>
    <property type="project" value="InterPro"/>
</dbReference>
<dbReference type="InterPro" id="IPR038571">
    <property type="entry name" value="CO_DH/Ac-CoA_synth_bsu_3_sf"/>
</dbReference>
<dbReference type="GO" id="GO:0043884">
    <property type="term" value="F:CO-methylating acetyl-CoA synthase activity"/>
    <property type="evidence" value="ECO:0007669"/>
    <property type="project" value="UniProtKB-EC"/>
</dbReference>
<dbReference type="HAMAP" id="MF_01138">
    <property type="entry name" value="CdhC"/>
    <property type="match status" value="1"/>
</dbReference>
<feature type="binding site" evidence="9">
    <location>
        <position position="191"/>
    </location>
    <ligand>
        <name>[Ni-Fe-S] cluster</name>
        <dbReference type="ChEBI" id="CHEBI:60400"/>
    </ligand>
</feature>
<evidence type="ECO:0000313" key="12">
    <source>
        <dbReference type="Proteomes" id="UP000571751"/>
    </source>
</evidence>
<dbReference type="Proteomes" id="UP000571751">
    <property type="component" value="Unassembled WGS sequence"/>
</dbReference>
<evidence type="ECO:0000256" key="4">
    <source>
        <dbReference type="ARBA" id="ARBA00022723"/>
    </source>
</evidence>
<dbReference type="Gene3D" id="3.40.970.20">
    <property type="entry name" value="Carbon monoxide dehydrogenase alpha subunit. Chain D, domain 4"/>
    <property type="match status" value="1"/>
</dbReference>
<comment type="subunit">
    <text evidence="8 9">Monomer. The ACDS complex is made up of alpha, epsilon, beta, gamma and delta chains with a probable stoichiometry of (alpha(2)epsilon(2))(4)-beta(8)-(gamma(1)delta(1))(8).</text>
</comment>
<dbReference type="InterPro" id="IPR045822">
    <property type="entry name" value="ACS_CODH_B_C"/>
</dbReference>
<evidence type="ECO:0000313" key="11">
    <source>
        <dbReference type="EMBL" id="MBA2868593.1"/>
    </source>
</evidence>
<dbReference type="GO" id="GO:0016407">
    <property type="term" value="F:acetyltransferase activity"/>
    <property type="evidence" value="ECO:0007669"/>
    <property type="project" value="UniProtKB-UniRule"/>
</dbReference>
<dbReference type="InterPro" id="IPR004461">
    <property type="entry name" value="CO_DH/Ac-CoA_synth_bsu"/>
</dbReference>
<keyword evidence="4 9" id="KW-0479">Metal-binding</keyword>
<keyword evidence="7 9" id="KW-0012">Acyltransferase</keyword>
<feature type="binding site" evidence="9">
    <location>
        <position position="277"/>
    </location>
    <ligand>
        <name>[Ni-Fe-S] cluster</name>
        <dbReference type="ChEBI" id="CHEBI:60400"/>
    </ligand>
</feature>
<dbReference type="InterPro" id="IPR011254">
    <property type="entry name" value="Prismane-like_sf"/>
</dbReference>
<keyword evidence="2 9" id="KW-0533">Nickel</keyword>
<dbReference type="RefSeq" id="WP_181507822.1">
    <property type="nucleotide sequence ID" value="NZ_JACDUP010000001.1"/>
</dbReference>
<dbReference type="EMBL" id="JACDUP010000001">
    <property type="protein sequence ID" value="MBA2868593.1"/>
    <property type="molecule type" value="Genomic_DNA"/>
</dbReference>
<keyword evidence="5 9" id="KW-0408">Iron</keyword>
<evidence type="ECO:0000256" key="3">
    <source>
        <dbReference type="ARBA" id="ARBA00022679"/>
    </source>
</evidence>
<comment type="similarity">
    <text evidence="1 9">Belongs to the CdhC family.</text>
</comment>
<dbReference type="GO" id="GO:0005506">
    <property type="term" value="F:iron ion binding"/>
    <property type="evidence" value="ECO:0007669"/>
    <property type="project" value="UniProtKB-UniRule"/>
</dbReference>
<dbReference type="NCBIfam" id="NF003379">
    <property type="entry name" value="PRK04456.1"/>
    <property type="match status" value="1"/>
</dbReference>
<dbReference type="PANTHER" id="PTHR42281:SF1">
    <property type="entry name" value="ACETYL-COA DECARBONYLASE_SYNTHASE COMPLEX SUBUNIT BETA 1"/>
    <property type="match status" value="1"/>
</dbReference>
<evidence type="ECO:0000256" key="1">
    <source>
        <dbReference type="ARBA" id="ARBA00006862"/>
    </source>
</evidence>
<protein>
    <recommendedName>
        <fullName evidence="9">Acetyl-CoA decarbonylase/synthase complex subunit beta</fullName>
        <shortName evidence="9">ACDS complex subunit beta</shortName>
        <ecNumber evidence="9">2.3.1.169</ecNumber>
    </recommendedName>
    <alternativeName>
        <fullName evidence="9">ACDS complex acyltransferase</fullName>
    </alternativeName>
</protein>
<evidence type="ECO:0000256" key="7">
    <source>
        <dbReference type="ARBA" id="ARBA00023315"/>
    </source>
</evidence>
<dbReference type="Pfam" id="PF03598">
    <property type="entry name" value="CdhC"/>
    <property type="match status" value="1"/>
</dbReference>
<keyword evidence="3 9" id="KW-0808">Transferase</keyword>
<feature type="binding site" evidence="9">
    <location>
        <position position="188"/>
    </location>
    <ligand>
        <name>[Ni-Fe-S] cluster</name>
        <dbReference type="ChEBI" id="CHEBI:60400"/>
    </ligand>
</feature>
<dbReference type="InterPro" id="IPR023432">
    <property type="entry name" value="CO_DH/Ac-CoA_synth_bsu_arc"/>
</dbReference>
<dbReference type="EC" id="2.3.1.169" evidence="9"/>
<dbReference type="SUPFAM" id="SSF56821">
    <property type="entry name" value="Prismane protein-like"/>
    <property type="match status" value="1"/>
</dbReference>
<feature type="domain" description="CO dehydrogenase/acetyl-CoA synthase complex beta subunit C-terminal" evidence="10">
    <location>
        <begin position="167"/>
        <end position="397"/>
    </location>
</feature>
<reference evidence="11 12" key="1">
    <citation type="submission" date="2020-07" db="EMBL/GenBank/DDBJ databases">
        <title>Genomic Encyclopedia of Type Strains, Phase IV (KMG-V): Genome sequencing to study the core and pangenomes of soil and plant-associated prokaryotes.</title>
        <authorList>
            <person name="Whitman W."/>
        </authorList>
    </citation>
    <scope>NUCLEOTIDE SEQUENCE [LARGE SCALE GENOMIC DNA]</scope>
    <source>
        <strain evidence="11 12">C14</strain>
    </source>
</reference>
<organism evidence="11 12">
    <name type="scientific">Methanococcus maripaludis</name>
    <name type="common">Methanococcus deltae</name>
    <dbReference type="NCBI Taxonomy" id="39152"/>
    <lineage>
        <taxon>Archaea</taxon>
        <taxon>Methanobacteriati</taxon>
        <taxon>Methanobacteriota</taxon>
        <taxon>Methanomada group</taxon>
        <taxon>Methanococci</taxon>
        <taxon>Methanococcales</taxon>
        <taxon>Methanococcaceae</taxon>
        <taxon>Methanococcus</taxon>
    </lineage>
</organism>